<sequence length="484" mass="55257">MASSASIPLHCNICPKKPNFSDVSHLLTHIASKGHLSHYYKVKVRSTHEEPSRRLIESYDRWYIDWRVEDLMSERMNMKDKKKSRPRSGARNSHIQNSNSAPDPRGRRTGITALDPRLINQRVKEEPRPTPPPFFDGLSYARQYDPRMARFWAGMPDNLSTSSYGTTSTEFDYPVQGQDTHRRVYHAPDSSAILEDNDNDIEEPVSTVGGSECTKLKGVYWPGMNIFDSATPEMRRKRNQKKDISVLEQLELNSHEVEPTELIFTPNGSFKRQRRISGSSEESSPLKSELSPRESRSKRPALTEVDSNIPRRARQAPRNARPNTAIAKHDVFADDRLDFGLNYNSAQPRRRGFQVFNDQNIHTAQPADLHYLTSEFHYGGPNGTIDGRSRGKAHSRATSLYHQQEEKENYDHQPYHYTAFYAPLPAATTHQYNQYPSAGAHDLPPTSFYSNSVFYQAYQTTTETQGEPQQDDQRTITAPPSPEM</sequence>
<evidence type="ECO:0000313" key="2">
    <source>
        <dbReference type="EMBL" id="KAF2757232.1"/>
    </source>
</evidence>
<proteinExistence type="predicted"/>
<feature type="compositionally biased region" description="Low complexity" evidence="1">
    <location>
        <begin position="277"/>
        <end position="289"/>
    </location>
</feature>
<dbReference type="EMBL" id="ML996574">
    <property type="protein sequence ID" value="KAF2757232.1"/>
    <property type="molecule type" value="Genomic_DNA"/>
</dbReference>
<name>A0A6A6W306_9PEZI</name>
<organism evidence="2 3">
    <name type="scientific">Pseudovirgaria hyperparasitica</name>
    <dbReference type="NCBI Taxonomy" id="470096"/>
    <lineage>
        <taxon>Eukaryota</taxon>
        <taxon>Fungi</taxon>
        <taxon>Dikarya</taxon>
        <taxon>Ascomycota</taxon>
        <taxon>Pezizomycotina</taxon>
        <taxon>Dothideomycetes</taxon>
        <taxon>Dothideomycetes incertae sedis</taxon>
        <taxon>Acrospermales</taxon>
        <taxon>Acrospermaceae</taxon>
        <taxon>Pseudovirgaria</taxon>
    </lineage>
</organism>
<evidence type="ECO:0000256" key="1">
    <source>
        <dbReference type="SAM" id="MobiDB-lite"/>
    </source>
</evidence>
<dbReference type="AlphaFoldDB" id="A0A6A6W306"/>
<dbReference type="OrthoDB" id="5428259at2759"/>
<feature type="region of interest" description="Disordered" evidence="1">
    <location>
        <begin position="460"/>
        <end position="484"/>
    </location>
</feature>
<feature type="compositionally biased region" description="Polar residues" evidence="1">
    <location>
        <begin position="90"/>
        <end position="101"/>
    </location>
</feature>
<dbReference type="RefSeq" id="XP_033599683.1">
    <property type="nucleotide sequence ID" value="XM_033749787.1"/>
</dbReference>
<keyword evidence="3" id="KW-1185">Reference proteome</keyword>
<feature type="region of interest" description="Disordered" evidence="1">
    <location>
        <begin position="263"/>
        <end position="327"/>
    </location>
</feature>
<gene>
    <name evidence="2" type="ORF">EJ05DRAFT_59524</name>
</gene>
<protein>
    <submittedName>
        <fullName evidence="2">Uncharacterized protein</fullName>
    </submittedName>
</protein>
<evidence type="ECO:0000313" key="3">
    <source>
        <dbReference type="Proteomes" id="UP000799437"/>
    </source>
</evidence>
<dbReference type="Proteomes" id="UP000799437">
    <property type="component" value="Unassembled WGS sequence"/>
</dbReference>
<dbReference type="GeneID" id="54490841"/>
<reference evidence="2" key="1">
    <citation type="journal article" date="2020" name="Stud. Mycol.">
        <title>101 Dothideomycetes genomes: a test case for predicting lifestyles and emergence of pathogens.</title>
        <authorList>
            <person name="Haridas S."/>
            <person name="Albert R."/>
            <person name="Binder M."/>
            <person name="Bloem J."/>
            <person name="Labutti K."/>
            <person name="Salamov A."/>
            <person name="Andreopoulos B."/>
            <person name="Baker S."/>
            <person name="Barry K."/>
            <person name="Bills G."/>
            <person name="Bluhm B."/>
            <person name="Cannon C."/>
            <person name="Castanera R."/>
            <person name="Culley D."/>
            <person name="Daum C."/>
            <person name="Ezra D."/>
            <person name="Gonzalez J."/>
            <person name="Henrissat B."/>
            <person name="Kuo A."/>
            <person name="Liang C."/>
            <person name="Lipzen A."/>
            <person name="Lutzoni F."/>
            <person name="Magnuson J."/>
            <person name="Mondo S."/>
            <person name="Nolan M."/>
            <person name="Ohm R."/>
            <person name="Pangilinan J."/>
            <person name="Park H.-J."/>
            <person name="Ramirez L."/>
            <person name="Alfaro M."/>
            <person name="Sun H."/>
            <person name="Tritt A."/>
            <person name="Yoshinaga Y."/>
            <person name="Zwiers L.-H."/>
            <person name="Turgeon B."/>
            <person name="Goodwin S."/>
            <person name="Spatafora J."/>
            <person name="Crous P."/>
            <person name="Grigoriev I."/>
        </authorList>
    </citation>
    <scope>NUCLEOTIDE SEQUENCE</scope>
    <source>
        <strain evidence="2">CBS 121739</strain>
    </source>
</reference>
<feature type="region of interest" description="Disordered" evidence="1">
    <location>
        <begin position="77"/>
        <end position="136"/>
    </location>
</feature>
<accession>A0A6A6W306</accession>